<dbReference type="Gene3D" id="1.25.40.180">
    <property type="match status" value="1"/>
</dbReference>
<feature type="region of interest" description="Disordered" evidence="6">
    <location>
        <begin position="721"/>
        <end position="755"/>
    </location>
</feature>
<dbReference type="Pfam" id="PF00076">
    <property type="entry name" value="RRM_1"/>
    <property type="match status" value="2"/>
</dbReference>
<keyword evidence="4" id="KW-0539">Nucleus</keyword>
<organism evidence="9 10">
    <name type="scientific">Buddleja alternifolia</name>
    <dbReference type="NCBI Taxonomy" id="168488"/>
    <lineage>
        <taxon>Eukaryota</taxon>
        <taxon>Viridiplantae</taxon>
        <taxon>Streptophyta</taxon>
        <taxon>Embryophyta</taxon>
        <taxon>Tracheophyta</taxon>
        <taxon>Spermatophyta</taxon>
        <taxon>Magnoliopsida</taxon>
        <taxon>eudicotyledons</taxon>
        <taxon>Gunneridae</taxon>
        <taxon>Pentapetalae</taxon>
        <taxon>asterids</taxon>
        <taxon>lamiids</taxon>
        <taxon>Lamiales</taxon>
        <taxon>Scrophulariaceae</taxon>
        <taxon>Buddlejeae</taxon>
        <taxon>Buddleja</taxon>
    </lineage>
</organism>
<comment type="similarity">
    <text evidence="2">Belongs to the CWC22 family.</text>
</comment>
<dbReference type="InterPro" id="IPR000504">
    <property type="entry name" value="RRM_dom"/>
</dbReference>
<reference evidence="9" key="1">
    <citation type="submission" date="2019-10" db="EMBL/GenBank/DDBJ databases">
        <authorList>
            <person name="Zhang R."/>
            <person name="Pan Y."/>
            <person name="Wang J."/>
            <person name="Ma R."/>
            <person name="Yu S."/>
        </authorList>
    </citation>
    <scope>NUCLEOTIDE SEQUENCE</scope>
    <source>
        <strain evidence="9">LA-IB0</strain>
        <tissue evidence="9">Leaf</tissue>
    </source>
</reference>
<dbReference type="FunFam" id="1.25.40.180:FF:000043">
    <property type="entry name" value="MIF4G domain-containing protein / MA3 domain-containing protein"/>
    <property type="match status" value="1"/>
</dbReference>
<keyword evidence="3" id="KW-0810">Translation regulation</keyword>
<dbReference type="Proteomes" id="UP000826271">
    <property type="component" value="Unassembled WGS sequence"/>
</dbReference>
<dbReference type="PROSITE" id="PS50102">
    <property type="entry name" value="RRM"/>
    <property type="match status" value="3"/>
</dbReference>
<dbReference type="PROSITE" id="PS51366">
    <property type="entry name" value="MI"/>
    <property type="match status" value="1"/>
</dbReference>
<evidence type="ECO:0000313" key="10">
    <source>
        <dbReference type="Proteomes" id="UP000826271"/>
    </source>
</evidence>
<feature type="compositionally biased region" description="Basic and acidic residues" evidence="6">
    <location>
        <begin position="740"/>
        <end position="755"/>
    </location>
</feature>
<name>A0AAV6X8Y5_9LAMI</name>
<dbReference type="InterPro" id="IPR003890">
    <property type="entry name" value="MIF4G-like_typ-3"/>
</dbReference>
<keyword evidence="5" id="KW-0694">RNA-binding</keyword>
<dbReference type="GO" id="GO:0003723">
    <property type="term" value="F:RNA binding"/>
    <property type="evidence" value="ECO:0007669"/>
    <property type="project" value="UniProtKB-UniRule"/>
</dbReference>
<feature type="domain" description="RRM" evidence="7">
    <location>
        <begin position="452"/>
        <end position="530"/>
    </location>
</feature>
<dbReference type="CDD" id="cd00590">
    <property type="entry name" value="RRM_SF"/>
    <property type="match status" value="1"/>
</dbReference>
<evidence type="ECO:0000256" key="5">
    <source>
        <dbReference type="PROSITE-ProRule" id="PRU00176"/>
    </source>
</evidence>
<dbReference type="InterPro" id="IPR003891">
    <property type="entry name" value="Initiation_fac_eIF4g_MI"/>
</dbReference>
<dbReference type="PANTHER" id="PTHR18034">
    <property type="entry name" value="CELL CYCLE CONTROL PROTEIN CWF22-RELATED"/>
    <property type="match status" value="1"/>
</dbReference>
<evidence type="ECO:0000256" key="6">
    <source>
        <dbReference type="SAM" id="MobiDB-lite"/>
    </source>
</evidence>
<evidence type="ECO:0000256" key="2">
    <source>
        <dbReference type="ARBA" id="ARBA00006856"/>
    </source>
</evidence>
<feature type="region of interest" description="Disordered" evidence="6">
    <location>
        <begin position="1128"/>
        <end position="1178"/>
    </location>
</feature>
<dbReference type="SMART" id="SM00543">
    <property type="entry name" value="MIF4G"/>
    <property type="match status" value="1"/>
</dbReference>
<feature type="compositionally biased region" description="Acidic residues" evidence="6">
    <location>
        <begin position="1145"/>
        <end position="1161"/>
    </location>
</feature>
<dbReference type="SUPFAM" id="SSF48371">
    <property type="entry name" value="ARM repeat"/>
    <property type="match status" value="1"/>
</dbReference>
<evidence type="ECO:0000259" key="7">
    <source>
        <dbReference type="PROSITE" id="PS50102"/>
    </source>
</evidence>
<protein>
    <recommendedName>
        <fullName evidence="11">MI domain-containing protein</fullName>
    </recommendedName>
</protein>
<feature type="compositionally biased region" description="Basic and acidic residues" evidence="6">
    <location>
        <begin position="974"/>
        <end position="985"/>
    </location>
</feature>
<feature type="domain" description="RRM" evidence="7">
    <location>
        <begin position="627"/>
        <end position="709"/>
    </location>
</feature>
<dbReference type="PANTHER" id="PTHR18034:SF4">
    <property type="entry name" value="NUCLEOLAR MIF4G DOMAIN-CONTAINING PROTEIN 1"/>
    <property type="match status" value="1"/>
</dbReference>
<dbReference type="InterPro" id="IPR050781">
    <property type="entry name" value="CWC22_splicing_factor"/>
</dbReference>
<dbReference type="SMART" id="SM00360">
    <property type="entry name" value="RRM"/>
    <property type="match status" value="3"/>
</dbReference>
<feature type="region of interest" description="Disordered" evidence="6">
    <location>
        <begin position="1236"/>
        <end position="1287"/>
    </location>
</feature>
<evidence type="ECO:0000259" key="8">
    <source>
        <dbReference type="PROSITE" id="PS51366"/>
    </source>
</evidence>
<dbReference type="Pfam" id="PF02854">
    <property type="entry name" value="MIF4G"/>
    <property type="match status" value="1"/>
</dbReference>
<feature type="domain" description="MI" evidence="8">
    <location>
        <begin position="1601"/>
        <end position="1717"/>
    </location>
</feature>
<feature type="region of interest" description="Disordered" evidence="6">
    <location>
        <begin position="1"/>
        <end position="47"/>
    </location>
</feature>
<dbReference type="Pfam" id="PF02847">
    <property type="entry name" value="MA3"/>
    <property type="match status" value="1"/>
</dbReference>
<feature type="region of interest" description="Disordered" evidence="6">
    <location>
        <begin position="876"/>
        <end position="985"/>
    </location>
</feature>
<feature type="domain" description="RRM" evidence="7">
    <location>
        <begin position="532"/>
        <end position="614"/>
    </location>
</feature>
<sequence length="1872" mass="208702">MPPKSASTAWPPRRSARHTARKSTPSPKFSTPISSPPPSSATNAAATAVIPPPAAVIPTSLEPSQKEVLLDSSDTIDTPQTISNATIAVSPSQPPNSEQTLITDSGVVNSDLGMVTSIEPEKTIHVEGETVPDPKNGAVEVAGSGNGKRKIVRKTVRVVKKIIKRRVPKRNLMNGSENGVNLKEVTESINLANNVIEKPNLGHDELREISKISDELTESSKVLGDVDVIENSNVVDGVTEKCSPVNEAMDESNAVDEVRETSILDDNVSFVSEPIASEKRNDLSDIDMLDIGASKINSGPHVLESVDDEKGNDQHDICSVEAHETKSNDVRTGEDMKDMDVGSHDSMEDEKVNYAAESIAHSQRSKDEVDLVMEKESVTENQKKEEVGLVADQNVDPVEENGVVLVEETTGSPTRKHESDNGDLEKDNVGLNEGLLLSGVMEALERKKRRKIELFVGGLDKDTNDEDIRRVFEKAGTVVDVKLVMNAKTGKNKGFAFVRFATAADAKNALAKYSKIEICGKQCGVSPVEGNDTIFLGNIDRKWKTEDVMQLLGKSGIDKIDKVILKGDPNNMDKNRGFAFVELETNKVAQIAFNKLQKNIFVKNLKIRVTWAEPLIEPAEEELLKVKSVYAEYLPSSWDEDKVKEYFKRFGEIENVALAKDLPSSRRKDFAFINYTTREAALACIEAVRSERWEDDGSKVKMTVSLAKPFSKTKQAKYASDLTTKQFSKKKPKSSHATIKPHEPRYKEKRASSSYDHAKFATGPSTTDELVQILRQQASNNHIPPRQSIVYMKNKIPAFSPLNPFIEQILVMYLINPSIALGTAIPHSHFSQPGIKRPFSLVGHNPLYLEPRGLPRGRIESSYPISGPSALSHGVNVESFPYHHPPHPGPGHPSESVNGRNIYPIHFQTREQPPYYGNNSIYRRCNEEKSSDKSRRERRKEARLAKNKKKFDSWVQHQQSSKSKKPLLELNSGDARKLPKDNANKDCTEHSRMVEKSETYVRDLNTNGSNIDDSTELTCTLVNSKIKTKDLRRKKGLNKAPKSSFFEYLQMEVNGKALSAQEDLRFERKLAKKLKVKNGRLTAANDDIDMLLEGIPSVLDYHGEVPMRAENDGKSKKSISMNEDLEDEILVDEGDEKSDSLIASSEEEEDEDEDEEHDDVVEVISPKDSSKRKRKKTKFEEYLEADIQGGKNSDEADLALERKLAKKLKVKAGKVPGDDDDLNMLFEGIPSALDLSEDEQIQNQEDYPKKSLKKLKNSNLTKQDQKAETGLSSNIKASEPEETFPADVAPGKYVAPHLRSHGGSESAEIAQVRKRLRGLLNRLSETNVESITGEISTLFHSVGRGVGTQIVSEEVVASCSGGPRGNEQYAAVFASFVAGMACLVGIDFGAKLLARLAKCFEEEYSKEDNLSLRNLTLLFSYLYVFGVCSSELIYDFLIMLSKRLTEVDVSTVLTVLQCCGMKLRGDDPVGMKNFILSVQEKVNELKSASENGQSNLSSKRMEFMIETICDIKNNKKRPKEDTQQHTRIKKWLQKLRVDDILIRGLKWSKLLDPSKKGQWWLSGDIASTTENVEEVAGSIDKEIPETKKMLQLAASQRMNTDARRAIFCVIMSGEDYVDAFEKLLRLDLPGKQDREIMRVLVECCLQEKIFNKYYCVLASKLCSHDKNHKFTLQYCLWDHFKELESMPLIRSMHLSKFTAEMVASFSLSLAVLKSVDLNDVTQLSPKKIMHFRMLFEAIFEFPDKLLWNVFTRIAVTPEYESLRSGIEFFISKYVLSSQKSLGVKFKIARKALNNVEGILINNRHQRRPSQGVFVFPDNFSAPLTEDIAPPPVAAVQAPPPVQEKSGGGVHLPPQPPAKPAEEMPTSDGKIKG</sequence>
<feature type="compositionally biased region" description="Pro residues" evidence="6">
    <location>
        <begin position="1830"/>
        <end position="1841"/>
    </location>
</feature>
<dbReference type="GO" id="GO:0005730">
    <property type="term" value="C:nucleolus"/>
    <property type="evidence" value="ECO:0007669"/>
    <property type="project" value="UniProtKB-SubCell"/>
</dbReference>
<evidence type="ECO:0008006" key="11">
    <source>
        <dbReference type="Google" id="ProtNLM"/>
    </source>
</evidence>
<evidence type="ECO:0000256" key="3">
    <source>
        <dbReference type="ARBA" id="ARBA00022845"/>
    </source>
</evidence>
<evidence type="ECO:0000256" key="1">
    <source>
        <dbReference type="ARBA" id="ARBA00004604"/>
    </source>
</evidence>
<comment type="subcellular location">
    <subcellularLocation>
        <location evidence="1">Nucleus</location>
        <location evidence="1">Nucleolus</location>
    </subcellularLocation>
</comment>
<dbReference type="EMBL" id="WHWC01000009">
    <property type="protein sequence ID" value="KAG8376867.1"/>
    <property type="molecule type" value="Genomic_DNA"/>
</dbReference>
<dbReference type="InterPro" id="IPR035979">
    <property type="entry name" value="RBD_domain_sf"/>
</dbReference>
<dbReference type="GO" id="GO:0042274">
    <property type="term" value="P:ribosomal small subunit biogenesis"/>
    <property type="evidence" value="ECO:0007669"/>
    <property type="project" value="TreeGrafter"/>
</dbReference>
<feature type="compositionally biased region" description="Low complexity" evidence="6">
    <location>
        <begin position="23"/>
        <end position="33"/>
    </location>
</feature>
<comment type="caution">
    <text evidence="9">The sequence shown here is derived from an EMBL/GenBank/DDBJ whole genome shotgun (WGS) entry which is preliminary data.</text>
</comment>
<dbReference type="SMART" id="SM00544">
    <property type="entry name" value="MA3"/>
    <property type="match status" value="1"/>
</dbReference>
<dbReference type="Gene3D" id="3.30.70.330">
    <property type="match status" value="3"/>
</dbReference>
<evidence type="ECO:0000313" key="9">
    <source>
        <dbReference type="EMBL" id="KAG8376867.1"/>
    </source>
</evidence>
<proteinExistence type="inferred from homology"/>
<evidence type="ECO:0000256" key="4">
    <source>
        <dbReference type="ARBA" id="ARBA00023242"/>
    </source>
</evidence>
<dbReference type="InterPro" id="IPR012677">
    <property type="entry name" value="Nucleotide-bd_a/b_plait_sf"/>
</dbReference>
<accession>A0AAV6X8Y5</accession>
<dbReference type="InterPro" id="IPR016024">
    <property type="entry name" value="ARM-type_fold"/>
</dbReference>
<dbReference type="SUPFAM" id="SSF54928">
    <property type="entry name" value="RNA-binding domain, RBD"/>
    <property type="match status" value="2"/>
</dbReference>
<keyword evidence="10" id="KW-1185">Reference proteome</keyword>
<feature type="region of interest" description="Disordered" evidence="6">
    <location>
        <begin position="1830"/>
        <end position="1872"/>
    </location>
</feature>
<feature type="compositionally biased region" description="Basic and acidic residues" evidence="6">
    <location>
        <begin position="924"/>
        <end position="944"/>
    </location>
</feature>
<gene>
    <name evidence="9" type="ORF">BUALT_Bualt09G0108700</name>
</gene>
<dbReference type="GO" id="GO:0006417">
    <property type="term" value="P:regulation of translation"/>
    <property type="evidence" value="ECO:0007669"/>
    <property type="project" value="UniProtKB-KW"/>
</dbReference>